<protein>
    <recommendedName>
        <fullName evidence="3">Pyridoxamine 5'-phosphate oxidase</fullName>
    </recommendedName>
</protein>
<gene>
    <name evidence="1" type="ORF">BST37_11200</name>
</gene>
<dbReference type="RefSeq" id="WP_083087783.1">
    <property type="nucleotide sequence ID" value="NZ_AP022583.1"/>
</dbReference>
<accession>A0ABX3T5H0</accession>
<evidence type="ECO:0000313" key="2">
    <source>
        <dbReference type="Proteomes" id="UP000192374"/>
    </source>
</evidence>
<name>A0ABX3T5H0_9MYCO</name>
<reference evidence="1 2" key="1">
    <citation type="submission" date="2017-02" db="EMBL/GenBank/DDBJ databases">
        <title>The new phylogeny of genus Mycobacterium.</title>
        <authorList>
            <person name="Tortoli E."/>
            <person name="Trovato A."/>
            <person name="Cirillo D.M."/>
        </authorList>
    </citation>
    <scope>NUCLEOTIDE SEQUENCE [LARGE SCALE GENOMIC DNA]</scope>
    <source>
        <strain evidence="1 2">DSM 45145</strain>
    </source>
</reference>
<evidence type="ECO:0000313" key="1">
    <source>
        <dbReference type="EMBL" id="ORB14465.1"/>
    </source>
</evidence>
<comment type="caution">
    <text evidence="1">The sequence shown here is derived from an EMBL/GenBank/DDBJ whole genome shotgun (WGS) entry which is preliminary data.</text>
</comment>
<dbReference type="EMBL" id="MVIC01000017">
    <property type="protein sequence ID" value="ORB14465.1"/>
    <property type="molecule type" value="Genomic_DNA"/>
</dbReference>
<keyword evidence="2" id="KW-1185">Reference proteome</keyword>
<proteinExistence type="predicted"/>
<sequence>MSAVDLDRLADALGNYGFAYLITVNDDYRVRAVEIEPAFDGQVFDIGPVGGHTRANLSRHGTATLVWPPRDPGEYSLIVDADTETPVDPDATDPVKMAPTRALLHRPAAGDSPTCARGHTYDCVIFKASSSATA</sequence>
<dbReference type="Proteomes" id="UP000192374">
    <property type="component" value="Unassembled WGS sequence"/>
</dbReference>
<evidence type="ECO:0008006" key="3">
    <source>
        <dbReference type="Google" id="ProtNLM"/>
    </source>
</evidence>
<organism evidence="1 2">
    <name type="scientific">Mycobacterium noviomagense</name>
    <dbReference type="NCBI Taxonomy" id="459858"/>
    <lineage>
        <taxon>Bacteria</taxon>
        <taxon>Bacillati</taxon>
        <taxon>Actinomycetota</taxon>
        <taxon>Actinomycetes</taxon>
        <taxon>Mycobacteriales</taxon>
        <taxon>Mycobacteriaceae</taxon>
        <taxon>Mycobacterium</taxon>
    </lineage>
</organism>